<keyword evidence="6 14" id="KW-0812">Transmembrane</keyword>
<feature type="region of interest" description="Disordered" evidence="13">
    <location>
        <begin position="359"/>
        <end position="381"/>
    </location>
</feature>
<evidence type="ECO:0000256" key="11">
    <source>
        <dbReference type="ARBA" id="ARBA00046329"/>
    </source>
</evidence>
<evidence type="ECO:0000256" key="14">
    <source>
        <dbReference type="SAM" id="Phobius"/>
    </source>
</evidence>
<keyword evidence="3" id="KW-1003">Cell membrane</keyword>
<feature type="transmembrane region" description="Helical" evidence="14">
    <location>
        <begin position="238"/>
        <end position="257"/>
    </location>
</feature>
<evidence type="ECO:0000256" key="13">
    <source>
        <dbReference type="SAM" id="MobiDB-lite"/>
    </source>
</evidence>
<keyword evidence="8" id="KW-0175">Coiled coil</keyword>
<comment type="similarity">
    <text evidence="11">Belongs to the chitin synthase family. Class IV subfamily.</text>
</comment>
<evidence type="ECO:0000256" key="12">
    <source>
        <dbReference type="ARBA" id="ARBA00048014"/>
    </source>
</evidence>
<feature type="transmembrane region" description="Helical" evidence="14">
    <location>
        <begin position="269"/>
        <end position="289"/>
    </location>
</feature>
<dbReference type="EMBL" id="CAJPWZ010000101">
    <property type="protein sequence ID" value="CAG2185864.1"/>
    <property type="molecule type" value="Genomic_DNA"/>
</dbReference>
<sequence length="493" mass="56629">MYVHLKDKNKIRHRKRWSQAENTFILALDGDVDFTPAVRLLVDRMVTNEQLGAACGRIHPIGKGGSMVWYQKFEYAVAHWLQKSTEHVLGCVLCSPGCFSLFRGSALMDDNVMRKYTIKPTEASHHLMYDQGEDRWLCTLLLQQGYRVDYAAASDAYTYAPEGFGEFFNQRRRWMPSTIANIMDLLTDARNTVSINNNISWLFMIYQGALMLSTLIGPSTVIMMIAGAYLTVFKINLLTSYAIALSPAILFTILCFTVKPKYQIMTAEIFSAIYSFIMMVVFVGCIITAVQQSPFHPSVIFLCSMVFIFLFAAVIHPWEFSCIFYGLLYFLCVPSGFLLLIIYSLCNMNSVSWGTREVAKKKTQKEKDEEEINKKENEKRRNKKLVKTLNASYSAKRFKKYIRAHKNETKTKEDRGIQTEDLNEVVVETNKRKTVSWLDKTPDEPTHEQTGITPTTDKPFDVRHKPKWTEDKDFKDGKIMSMTPKETIFGKNL</sequence>
<gene>
    <name evidence="15" type="ORF">MEDL_1448</name>
</gene>
<evidence type="ECO:0000313" key="15">
    <source>
        <dbReference type="EMBL" id="CAG2185864.1"/>
    </source>
</evidence>
<dbReference type="PANTHER" id="PTHR22914">
    <property type="entry name" value="CHITIN SYNTHASE"/>
    <property type="match status" value="1"/>
</dbReference>
<comment type="subcellular location">
    <subcellularLocation>
        <location evidence="1">Cell membrane</location>
        <topology evidence="1">Multi-pass membrane protein</topology>
    </subcellularLocation>
</comment>
<dbReference type="OrthoDB" id="370884at2759"/>
<dbReference type="InterPro" id="IPR004835">
    <property type="entry name" value="Chitin_synth"/>
</dbReference>
<evidence type="ECO:0000256" key="1">
    <source>
        <dbReference type="ARBA" id="ARBA00004651"/>
    </source>
</evidence>
<organism evidence="15 16">
    <name type="scientific">Mytilus edulis</name>
    <name type="common">Blue mussel</name>
    <dbReference type="NCBI Taxonomy" id="6550"/>
    <lineage>
        <taxon>Eukaryota</taxon>
        <taxon>Metazoa</taxon>
        <taxon>Spiralia</taxon>
        <taxon>Lophotrochozoa</taxon>
        <taxon>Mollusca</taxon>
        <taxon>Bivalvia</taxon>
        <taxon>Autobranchia</taxon>
        <taxon>Pteriomorphia</taxon>
        <taxon>Mytilida</taxon>
        <taxon>Mytiloidea</taxon>
        <taxon>Mytilidae</taxon>
        <taxon>Mytilinae</taxon>
        <taxon>Mytilus</taxon>
    </lineage>
</organism>
<comment type="catalytic activity">
    <reaction evidence="12">
        <text>[(1-&gt;4)-N-acetyl-beta-D-glucosaminyl](n) + UDP-N-acetyl-alpha-D-glucosamine = [(1-&gt;4)-N-acetyl-beta-D-glucosaminyl](n+1) + UDP + H(+)</text>
        <dbReference type="Rhea" id="RHEA:16637"/>
        <dbReference type="Rhea" id="RHEA-COMP:9593"/>
        <dbReference type="Rhea" id="RHEA-COMP:9595"/>
        <dbReference type="ChEBI" id="CHEBI:15378"/>
        <dbReference type="ChEBI" id="CHEBI:17029"/>
        <dbReference type="ChEBI" id="CHEBI:57705"/>
        <dbReference type="ChEBI" id="CHEBI:58223"/>
        <dbReference type="EC" id="2.4.1.16"/>
    </reaction>
</comment>
<dbReference type="GO" id="GO:0006031">
    <property type="term" value="P:chitin biosynthetic process"/>
    <property type="evidence" value="ECO:0007669"/>
    <property type="project" value="TreeGrafter"/>
</dbReference>
<dbReference type="EC" id="2.4.1.16" evidence="2"/>
<dbReference type="FunFam" id="3.90.550.10:FF:000139">
    <property type="entry name" value="Chitin synthase 8"/>
    <property type="match status" value="1"/>
</dbReference>
<feature type="compositionally biased region" description="Basic and acidic residues" evidence="13">
    <location>
        <begin position="458"/>
        <end position="469"/>
    </location>
</feature>
<reference evidence="15" key="1">
    <citation type="submission" date="2021-03" db="EMBL/GenBank/DDBJ databases">
        <authorList>
            <person name="Bekaert M."/>
        </authorList>
    </citation>
    <scope>NUCLEOTIDE SEQUENCE</scope>
</reference>
<feature type="transmembrane region" description="Helical" evidence="14">
    <location>
        <begin position="322"/>
        <end position="345"/>
    </location>
</feature>
<dbReference type="SUPFAM" id="SSF53448">
    <property type="entry name" value="Nucleotide-diphospho-sugar transferases"/>
    <property type="match status" value="1"/>
</dbReference>
<evidence type="ECO:0000256" key="3">
    <source>
        <dbReference type="ARBA" id="ARBA00022475"/>
    </source>
</evidence>
<dbReference type="Proteomes" id="UP000683360">
    <property type="component" value="Unassembled WGS sequence"/>
</dbReference>
<keyword evidence="5 15" id="KW-0808">Transferase</keyword>
<keyword evidence="16" id="KW-1185">Reference proteome</keyword>
<keyword evidence="10" id="KW-0325">Glycoprotein</keyword>
<dbReference type="InterPro" id="IPR029044">
    <property type="entry name" value="Nucleotide-diphossugar_trans"/>
</dbReference>
<dbReference type="PANTHER" id="PTHR22914:SF42">
    <property type="entry name" value="CHITIN SYNTHASE"/>
    <property type="match status" value="1"/>
</dbReference>
<accession>A0A8S3PWB2</accession>
<protein>
    <recommendedName>
        <fullName evidence="2">chitin synthase</fullName>
        <ecNumber evidence="2">2.4.1.16</ecNumber>
    </recommendedName>
</protein>
<feature type="region of interest" description="Disordered" evidence="13">
    <location>
        <begin position="438"/>
        <end position="469"/>
    </location>
</feature>
<keyword evidence="9 14" id="KW-0472">Membrane</keyword>
<evidence type="ECO:0000256" key="7">
    <source>
        <dbReference type="ARBA" id="ARBA00022989"/>
    </source>
</evidence>
<evidence type="ECO:0000256" key="9">
    <source>
        <dbReference type="ARBA" id="ARBA00023136"/>
    </source>
</evidence>
<proteinExistence type="inferred from homology"/>
<dbReference type="AlphaFoldDB" id="A0A8S3PWB2"/>
<keyword evidence="7 14" id="KW-1133">Transmembrane helix</keyword>
<dbReference type="GO" id="GO:0004100">
    <property type="term" value="F:chitin synthase activity"/>
    <property type="evidence" value="ECO:0007669"/>
    <property type="project" value="UniProtKB-EC"/>
</dbReference>
<keyword evidence="4 15" id="KW-0328">Glycosyltransferase</keyword>
<comment type="caution">
    <text evidence="15">The sequence shown here is derived from an EMBL/GenBank/DDBJ whole genome shotgun (WGS) entry which is preliminary data.</text>
</comment>
<dbReference type="GO" id="GO:0005886">
    <property type="term" value="C:plasma membrane"/>
    <property type="evidence" value="ECO:0007669"/>
    <property type="project" value="UniProtKB-SubCell"/>
</dbReference>
<evidence type="ECO:0000256" key="4">
    <source>
        <dbReference type="ARBA" id="ARBA00022676"/>
    </source>
</evidence>
<feature type="transmembrane region" description="Helical" evidence="14">
    <location>
        <begin position="295"/>
        <end position="315"/>
    </location>
</feature>
<feature type="transmembrane region" description="Helical" evidence="14">
    <location>
        <begin position="209"/>
        <end position="232"/>
    </location>
</feature>
<evidence type="ECO:0000256" key="8">
    <source>
        <dbReference type="ARBA" id="ARBA00023054"/>
    </source>
</evidence>
<dbReference type="Pfam" id="PF03142">
    <property type="entry name" value="Chitin_synth_2"/>
    <property type="match status" value="1"/>
</dbReference>
<evidence type="ECO:0000313" key="16">
    <source>
        <dbReference type="Proteomes" id="UP000683360"/>
    </source>
</evidence>
<name>A0A8S3PWB2_MYTED</name>
<evidence type="ECO:0000256" key="6">
    <source>
        <dbReference type="ARBA" id="ARBA00022692"/>
    </source>
</evidence>
<evidence type="ECO:0000256" key="5">
    <source>
        <dbReference type="ARBA" id="ARBA00022679"/>
    </source>
</evidence>
<evidence type="ECO:0000256" key="10">
    <source>
        <dbReference type="ARBA" id="ARBA00023180"/>
    </source>
</evidence>
<evidence type="ECO:0000256" key="2">
    <source>
        <dbReference type="ARBA" id="ARBA00012543"/>
    </source>
</evidence>